<reference evidence="13 14" key="1">
    <citation type="submission" date="2021-03" db="EMBL/GenBank/DDBJ databases">
        <title>Genomic Encyclopedia of Type Strains, Phase IV (KMG-IV): sequencing the most valuable type-strain genomes for metagenomic binning, comparative biology and taxonomic classification.</title>
        <authorList>
            <person name="Goeker M."/>
        </authorList>
    </citation>
    <scope>NUCLEOTIDE SEQUENCE [LARGE SCALE GENOMIC DNA]</scope>
    <source>
        <strain evidence="13 14">DSM 27563</strain>
    </source>
</reference>
<keyword evidence="14" id="KW-1185">Reference proteome</keyword>
<dbReference type="NCBIfam" id="TIGR03595">
    <property type="entry name" value="Obg_CgtA_exten"/>
    <property type="match status" value="1"/>
</dbReference>
<keyword evidence="6 9" id="KW-0378">Hydrolase</keyword>
<dbReference type="CDD" id="cd01898">
    <property type="entry name" value="Obg"/>
    <property type="match status" value="1"/>
</dbReference>
<comment type="subunit">
    <text evidence="9">Monomer.</text>
</comment>
<feature type="domain" description="Obg" evidence="12">
    <location>
        <begin position="1"/>
        <end position="158"/>
    </location>
</feature>
<feature type="binding site" evidence="9">
    <location>
        <position position="172"/>
    </location>
    <ligand>
        <name>Mg(2+)</name>
        <dbReference type="ChEBI" id="CHEBI:18420"/>
    </ligand>
</feature>
<dbReference type="InterPro" id="IPR036726">
    <property type="entry name" value="GTP1_OBG_dom_sf"/>
</dbReference>
<feature type="binding site" evidence="9">
    <location>
        <begin position="212"/>
        <end position="215"/>
    </location>
    <ligand>
        <name>GTP</name>
        <dbReference type="ChEBI" id="CHEBI:37565"/>
    </ligand>
</feature>
<feature type="binding site" evidence="9">
    <location>
        <begin position="165"/>
        <end position="172"/>
    </location>
    <ligand>
        <name>GTP</name>
        <dbReference type="ChEBI" id="CHEBI:37565"/>
    </ligand>
</feature>
<feature type="domain" description="OCT" evidence="11">
    <location>
        <begin position="331"/>
        <end position="425"/>
    </location>
</feature>
<keyword evidence="7 9" id="KW-0460">Magnesium</keyword>
<evidence type="ECO:0000256" key="5">
    <source>
        <dbReference type="ARBA" id="ARBA00022741"/>
    </source>
</evidence>
<feature type="domain" description="OBG-type G" evidence="10">
    <location>
        <begin position="159"/>
        <end position="329"/>
    </location>
</feature>
<evidence type="ECO:0000256" key="4">
    <source>
        <dbReference type="ARBA" id="ARBA00022723"/>
    </source>
</evidence>
<comment type="function">
    <text evidence="9">An essential GTPase which binds GTP, GDP and possibly (p)ppGpp with moderate affinity, with high nucleotide exchange rates and a fairly low GTP hydrolysis rate. Plays a role in control of the cell cycle, stress response, ribosome biogenesis and in those bacteria that undergo differentiation, in morphogenesis control.</text>
</comment>
<dbReference type="PROSITE" id="PS51881">
    <property type="entry name" value="OCT"/>
    <property type="match status" value="1"/>
</dbReference>
<dbReference type="PANTHER" id="PTHR11702">
    <property type="entry name" value="DEVELOPMENTALLY REGULATED GTP-BINDING PROTEIN-RELATED"/>
    <property type="match status" value="1"/>
</dbReference>
<dbReference type="HAMAP" id="MF_01454">
    <property type="entry name" value="GTPase_Obg"/>
    <property type="match status" value="1"/>
</dbReference>
<evidence type="ECO:0000256" key="9">
    <source>
        <dbReference type="HAMAP-Rule" id="MF_01454"/>
    </source>
</evidence>
<evidence type="ECO:0000313" key="13">
    <source>
        <dbReference type="EMBL" id="MBP2025452.1"/>
    </source>
</evidence>
<dbReference type="Pfam" id="PF09269">
    <property type="entry name" value="DUF1967"/>
    <property type="match status" value="1"/>
</dbReference>
<dbReference type="PRINTS" id="PR00326">
    <property type="entry name" value="GTP1OBG"/>
</dbReference>
<dbReference type="EC" id="3.6.5.-" evidence="9"/>
<evidence type="ECO:0000256" key="3">
    <source>
        <dbReference type="ARBA" id="ARBA00022490"/>
    </source>
</evidence>
<dbReference type="Gene3D" id="3.40.50.300">
    <property type="entry name" value="P-loop containing nucleotide triphosphate hydrolases"/>
    <property type="match status" value="1"/>
</dbReference>
<name>A0ABS4KCE4_9FIRM</name>
<evidence type="ECO:0000313" key="14">
    <source>
        <dbReference type="Proteomes" id="UP001519306"/>
    </source>
</evidence>
<evidence type="ECO:0000259" key="10">
    <source>
        <dbReference type="PROSITE" id="PS51710"/>
    </source>
</evidence>
<feature type="binding site" evidence="9">
    <location>
        <position position="192"/>
    </location>
    <ligand>
        <name>Mg(2+)</name>
        <dbReference type="ChEBI" id="CHEBI:18420"/>
    </ligand>
</feature>
<dbReference type="InterPro" id="IPR006074">
    <property type="entry name" value="GTP1-OBG_CS"/>
</dbReference>
<evidence type="ECO:0000259" key="12">
    <source>
        <dbReference type="PROSITE" id="PS51883"/>
    </source>
</evidence>
<evidence type="ECO:0000256" key="2">
    <source>
        <dbReference type="ARBA" id="ARBA00007699"/>
    </source>
</evidence>
<keyword evidence="8 9" id="KW-0342">GTP-binding</keyword>
<comment type="cofactor">
    <cofactor evidence="1 9">
        <name>Mg(2+)</name>
        <dbReference type="ChEBI" id="CHEBI:18420"/>
    </cofactor>
</comment>
<feature type="binding site" evidence="9">
    <location>
        <begin position="310"/>
        <end position="312"/>
    </location>
    <ligand>
        <name>GTP</name>
        <dbReference type="ChEBI" id="CHEBI:37565"/>
    </ligand>
</feature>
<dbReference type="NCBIfam" id="NF008954">
    <property type="entry name" value="PRK12296.1"/>
    <property type="match status" value="1"/>
</dbReference>
<comment type="similarity">
    <text evidence="2 9">Belongs to the TRAFAC class OBG-HflX-like GTPase superfamily. OBG GTPase family.</text>
</comment>
<gene>
    <name evidence="9" type="primary">obg</name>
    <name evidence="13" type="ORF">J2Z71_000985</name>
</gene>
<dbReference type="PROSITE" id="PS51710">
    <property type="entry name" value="G_OBG"/>
    <property type="match status" value="1"/>
</dbReference>
<evidence type="ECO:0000256" key="1">
    <source>
        <dbReference type="ARBA" id="ARBA00001946"/>
    </source>
</evidence>
<dbReference type="InterPro" id="IPR036346">
    <property type="entry name" value="GTP-bd_prot_GTP1/OBG_C_sf"/>
</dbReference>
<dbReference type="InterPro" id="IPR006169">
    <property type="entry name" value="GTP1_OBG_dom"/>
</dbReference>
<dbReference type="PANTHER" id="PTHR11702:SF31">
    <property type="entry name" value="MITOCHONDRIAL RIBOSOME-ASSOCIATED GTPASE 2"/>
    <property type="match status" value="1"/>
</dbReference>
<dbReference type="SUPFAM" id="SSF102741">
    <property type="entry name" value="Obg GTP-binding protein C-terminal domain"/>
    <property type="match status" value="1"/>
</dbReference>
<dbReference type="NCBIfam" id="NF008956">
    <property type="entry name" value="PRK12299.1"/>
    <property type="match status" value="1"/>
</dbReference>
<dbReference type="Gene3D" id="2.70.210.12">
    <property type="entry name" value="GTP1/OBG domain"/>
    <property type="match status" value="1"/>
</dbReference>
<dbReference type="InterPro" id="IPR045086">
    <property type="entry name" value="OBG_GTPase"/>
</dbReference>
<evidence type="ECO:0000259" key="11">
    <source>
        <dbReference type="PROSITE" id="PS51881"/>
    </source>
</evidence>
<evidence type="ECO:0000256" key="6">
    <source>
        <dbReference type="ARBA" id="ARBA00022801"/>
    </source>
</evidence>
<feature type="binding site" evidence="9">
    <location>
        <begin position="282"/>
        <end position="285"/>
    </location>
    <ligand>
        <name>GTP</name>
        <dbReference type="ChEBI" id="CHEBI:37565"/>
    </ligand>
</feature>
<dbReference type="InterPro" id="IPR015349">
    <property type="entry name" value="OCT_dom"/>
</dbReference>
<dbReference type="EMBL" id="JAGGLJ010000008">
    <property type="protein sequence ID" value="MBP2025452.1"/>
    <property type="molecule type" value="Genomic_DNA"/>
</dbReference>
<comment type="caution">
    <text evidence="13">The sequence shown here is derived from an EMBL/GenBank/DDBJ whole genome shotgun (WGS) entry which is preliminary data.</text>
</comment>
<keyword evidence="5 9" id="KW-0547">Nucleotide-binding</keyword>
<accession>A0ABS4KCE4</accession>
<proteinExistence type="inferred from homology"/>
<keyword evidence="4 9" id="KW-0479">Metal-binding</keyword>
<comment type="subcellular location">
    <subcellularLocation>
        <location evidence="9">Cytoplasm</location>
    </subcellularLocation>
</comment>
<dbReference type="Pfam" id="PF01926">
    <property type="entry name" value="MMR_HSR1"/>
    <property type="match status" value="1"/>
</dbReference>
<dbReference type="GO" id="GO:0016787">
    <property type="term" value="F:hydrolase activity"/>
    <property type="evidence" value="ECO:0007669"/>
    <property type="project" value="UniProtKB-KW"/>
</dbReference>
<dbReference type="NCBIfam" id="NF008955">
    <property type="entry name" value="PRK12297.1"/>
    <property type="match status" value="1"/>
</dbReference>
<dbReference type="SUPFAM" id="SSF52540">
    <property type="entry name" value="P-loop containing nucleoside triphosphate hydrolases"/>
    <property type="match status" value="1"/>
</dbReference>
<dbReference type="Proteomes" id="UP001519306">
    <property type="component" value="Unassembled WGS sequence"/>
</dbReference>
<organism evidence="13 14">
    <name type="scientific">Peptoniphilus stercorisuis</name>
    <dbReference type="NCBI Taxonomy" id="1436965"/>
    <lineage>
        <taxon>Bacteria</taxon>
        <taxon>Bacillati</taxon>
        <taxon>Bacillota</taxon>
        <taxon>Tissierellia</taxon>
        <taxon>Tissierellales</taxon>
        <taxon>Peptoniphilaceae</taxon>
        <taxon>Peptoniphilus</taxon>
    </lineage>
</organism>
<protein>
    <recommendedName>
        <fullName evidence="9">GTPase Obg</fullName>
        <ecNumber evidence="9">3.6.5.-</ecNumber>
    </recommendedName>
    <alternativeName>
        <fullName evidence="9">GTP-binding protein Obg</fullName>
    </alternativeName>
</protein>
<feature type="binding site" evidence="9">
    <location>
        <begin position="190"/>
        <end position="194"/>
    </location>
    <ligand>
        <name>GTP</name>
        <dbReference type="ChEBI" id="CHEBI:37565"/>
    </ligand>
</feature>
<dbReference type="InterPro" id="IPR014100">
    <property type="entry name" value="GTP-bd_Obg/CgtA"/>
</dbReference>
<dbReference type="PROSITE" id="PS51883">
    <property type="entry name" value="OBG"/>
    <property type="match status" value="1"/>
</dbReference>
<evidence type="ECO:0000256" key="8">
    <source>
        <dbReference type="ARBA" id="ARBA00023134"/>
    </source>
</evidence>
<dbReference type="PIRSF" id="PIRSF002401">
    <property type="entry name" value="GTP_bd_Obg/CgtA"/>
    <property type="match status" value="1"/>
</dbReference>
<keyword evidence="3 9" id="KW-0963">Cytoplasm</keyword>
<dbReference type="SUPFAM" id="SSF82051">
    <property type="entry name" value="Obg GTP-binding protein N-terminal domain"/>
    <property type="match status" value="1"/>
</dbReference>
<sequence>MFIDIANIRLKAGNGGDGAVAWRREKFEPAGGPAGGDGGNGANIILKTDEGLHTLMDFRYKREYKAPNGENGRSKKQFGKDGADIILRVPVGTLVKDKETGGVIVDLKEKDQEYIIAKGGRGGRGNAKFTTSTRQAPAFAQAGSRGEEKEITLELKLLADVGLVGFPNVGKSTLLSVVSAAKPKIANYHFTTLKPNLGVVNLGQEMGFVIADIPGLIEGASDGLGLGDEFLKHVERTKVLIHVIDVSGSEGRDPIEDFYKINEELKGYNEKLAEKPQIIFANKTDIPGSEENLEKLEKEFGEKYKIFSGSAATTENLRELMKYTFNEIQNYENDDEEEYKTFDKEYIPVKTREEGINVYVENDNYIVDGPYIEKLLKSTNFEDNESLKYFQENLRKNNVIDKLRELGINEGDSVFIMNFEFEFFE</sequence>
<dbReference type="PROSITE" id="PS00905">
    <property type="entry name" value="GTP1_OBG"/>
    <property type="match status" value="1"/>
</dbReference>
<dbReference type="Gene3D" id="3.30.300.350">
    <property type="entry name" value="GTP-binding protein OBG, C-terminal domain"/>
    <property type="match status" value="1"/>
</dbReference>
<dbReference type="NCBIfam" id="TIGR02729">
    <property type="entry name" value="Obg_CgtA"/>
    <property type="match status" value="1"/>
</dbReference>
<dbReference type="Pfam" id="PF01018">
    <property type="entry name" value="GTP1_OBG"/>
    <property type="match status" value="1"/>
</dbReference>
<dbReference type="InterPro" id="IPR031167">
    <property type="entry name" value="G_OBG"/>
</dbReference>
<dbReference type="RefSeq" id="WP_210060747.1">
    <property type="nucleotide sequence ID" value="NZ_JAGGLJ010000008.1"/>
</dbReference>
<evidence type="ECO:0000256" key="7">
    <source>
        <dbReference type="ARBA" id="ARBA00022842"/>
    </source>
</evidence>
<dbReference type="InterPro" id="IPR027417">
    <property type="entry name" value="P-loop_NTPase"/>
</dbReference>
<dbReference type="InterPro" id="IPR006073">
    <property type="entry name" value="GTP-bd"/>
</dbReference>